<proteinExistence type="predicted"/>
<evidence type="ECO:0000313" key="2">
    <source>
        <dbReference type="EMBL" id="SPF78471.1"/>
    </source>
</evidence>
<gene>
    <name evidence="2" type="ORF">PRI8871_01074</name>
</gene>
<evidence type="ECO:0000313" key="3">
    <source>
        <dbReference type="Proteomes" id="UP000244904"/>
    </source>
</evidence>
<keyword evidence="3" id="KW-1185">Reference proteome</keyword>
<name>A0A2R8AQX2_9RHOB</name>
<dbReference type="Pfam" id="PF10003">
    <property type="entry name" value="DUF2244"/>
    <property type="match status" value="1"/>
</dbReference>
<feature type="transmembrane region" description="Helical" evidence="1">
    <location>
        <begin position="28"/>
        <end position="46"/>
    </location>
</feature>
<dbReference type="Proteomes" id="UP000244904">
    <property type="component" value="Unassembled WGS sequence"/>
</dbReference>
<dbReference type="EMBL" id="OMOJ01000001">
    <property type="protein sequence ID" value="SPF78471.1"/>
    <property type="molecule type" value="Genomic_DNA"/>
</dbReference>
<reference evidence="3" key="1">
    <citation type="submission" date="2018-03" db="EMBL/GenBank/DDBJ databases">
        <authorList>
            <person name="Rodrigo-Torres L."/>
            <person name="Arahal R. D."/>
            <person name="Lucena T."/>
        </authorList>
    </citation>
    <scope>NUCLEOTIDE SEQUENCE [LARGE SCALE GENOMIC DNA]</scope>
    <source>
        <strain evidence="3">CECT 8871</strain>
    </source>
</reference>
<evidence type="ECO:0000256" key="1">
    <source>
        <dbReference type="SAM" id="Phobius"/>
    </source>
</evidence>
<dbReference type="AlphaFoldDB" id="A0A2R8AQX2"/>
<accession>A0A2R8AQX2</accession>
<dbReference type="InterPro" id="IPR019253">
    <property type="entry name" value="DUF2244_TM"/>
</dbReference>
<dbReference type="OrthoDB" id="9808190at2"/>
<evidence type="ECO:0008006" key="4">
    <source>
        <dbReference type="Google" id="ProtNLM"/>
    </source>
</evidence>
<keyword evidence="1" id="KW-0472">Membrane</keyword>
<organism evidence="2 3">
    <name type="scientific">Pseudoprimorskyibacter insulae</name>
    <dbReference type="NCBI Taxonomy" id="1695997"/>
    <lineage>
        <taxon>Bacteria</taxon>
        <taxon>Pseudomonadati</taxon>
        <taxon>Pseudomonadota</taxon>
        <taxon>Alphaproteobacteria</taxon>
        <taxon>Rhodobacterales</taxon>
        <taxon>Paracoccaceae</taxon>
        <taxon>Pseudoprimorskyibacter</taxon>
    </lineage>
</organism>
<protein>
    <recommendedName>
        <fullName evidence="4">Integral membrane protein</fullName>
    </recommendedName>
</protein>
<sequence>MPYRWTPPAPDGQTKLTLWPHNSLPPKGLAAFVLATFVMLLVPLSAVLGTVLLWGLLPFLLLALFGMWYALEKNGRDRQILEVLTLDPTEAHLVRRDPRGPERHWNSNTYWVSVSLHENGGPVPFYVTLKGSGREVEIGAFLSEDERKALYADLSQRIRQLARP</sequence>
<dbReference type="RefSeq" id="WP_108885110.1">
    <property type="nucleotide sequence ID" value="NZ_OMOJ01000001.1"/>
</dbReference>
<keyword evidence="1" id="KW-1133">Transmembrane helix</keyword>
<keyword evidence="1" id="KW-0812">Transmembrane</keyword>
<feature type="transmembrane region" description="Helical" evidence="1">
    <location>
        <begin position="52"/>
        <end position="71"/>
    </location>
</feature>